<dbReference type="InterPro" id="IPR050448">
    <property type="entry name" value="OpgB/LTA_synthase_biosynth"/>
</dbReference>
<reference evidence="11" key="1">
    <citation type="submission" date="2020-10" db="EMBL/GenBank/DDBJ databases">
        <authorList>
            <person name="Gilroy R."/>
        </authorList>
    </citation>
    <scope>NUCLEOTIDE SEQUENCE</scope>
    <source>
        <strain evidence="11">G3-3990</strain>
    </source>
</reference>
<keyword evidence="4 9" id="KW-1133">Transmembrane helix</keyword>
<name>A0A9D9HSJ0_9BACT</name>
<dbReference type="PANTHER" id="PTHR47371">
    <property type="entry name" value="LIPOTEICHOIC ACID SYNTHASE"/>
    <property type="match status" value="1"/>
</dbReference>
<feature type="binding site" evidence="8">
    <location>
        <position position="499"/>
    </location>
    <ligand>
        <name>Mn(2+)</name>
        <dbReference type="ChEBI" id="CHEBI:29035"/>
    </ligand>
</feature>
<evidence type="ECO:0000256" key="1">
    <source>
        <dbReference type="ARBA" id="ARBA00004651"/>
    </source>
</evidence>
<feature type="transmembrane region" description="Helical" evidence="9">
    <location>
        <begin position="63"/>
        <end position="81"/>
    </location>
</feature>
<keyword evidence="5 9" id="KW-0472">Membrane</keyword>
<evidence type="ECO:0000313" key="11">
    <source>
        <dbReference type="EMBL" id="MBO8459412.1"/>
    </source>
</evidence>
<dbReference type="InterPro" id="IPR000917">
    <property type="entry name" value="Sulfatase_N"/>
</dbReference>
<protein>
    <submittedName>
        <fullName evidence="11">LTA synthase family protein</fullName>
    </submittedName>
</protein>
<accession>A0A9D9HSJ0</accession>
<dbReference type="AlphaFoldDB" id="A0A9D9HSJ0"/>
<dbReference type="Pfam" id="PF00884">
    <property type="entry name" value="Sulfatase"/>
    <property type="match status" value="1"/>
</dbReference>
<dbReference type="PIRSF" id="PIRSF005091">
    <property type="entry name" value="Mmb_sulf_HI1246"/>
    <property type="match status" value="1"/>
</dbReference>
<feature type="active site" evidence="6">
    <location>
        <position position="329"/>
    </location>
</feature>
<evidence type="ECO:0000256" key="3">
    <source>
        <dbReference type="ARBA" id="ARBA00022692"/>
    </source>
</evidence>
<evidence type="ECO:0000313" key="12">
    <source>
        <dbReference type="Proteomes" id="UP000823641"/>
    </source>
</evidence>
<sequence length="643" mass="73578">MTNIKVVRATLSPLWTVVYNLFLLLVICTLSRLLFIGANITHFPALTISHLIEMCAGGIRFDISALMYVMGLYMLLLLIPLRVRQKEAYQQAVSIVYTLLGCLFVIANSLDTMYFPFTGQRTTCAFFTEMEHETNLTKILLHALWENWFVTLGCLALCAGLFFGHKRHYRADMPMQKSLYYTLHAAILLLVIYFAVIGIRGGFGAYTRPMNISNAAQYTNKPSETGIVLNTPFSLIQTITAQTYIEPDYFKTEEELDAVFTPVHQPDTTRLFKPLNIVVIIMESFSKEYIGSLNTDLADGHYKGYTPFLDSLIAESYTWQHSFANGVKSIDAMPSVLAGIPSLIQPYITTPYANNAIQSIAERLKHKGYYSAFFHGAPNGSMGFQAFARSAGFTDYYGMDEYGVKEDFDGTWAIWDEPFFQYFASEMGHFPQPFFTAIFSASSHHPFKVPEAYKDSFPTGTHPIHECIGYSDYALRRFFEKMQEYDWFDETLFIITADHTNHLSDPNYTTDCGRYEIPIIFYLPHSALRGMDQGIIQQTDIMPTILDYIGYDKPYIAFGKNALDSTSKEYAVNYNNGVYQLFEDSLMLQFDGKQTIAAYNYIKDRQLKYDINNKCDTREAELFLKAYIQQYISRMKTNRLFVE</sequence>
<keyword evidence="2" id="KW-1003">Cell membrane</keyword>
<comment type="caution">
    <text evidence="11">The sequence shown here is derived from an EMBL/GenBank/DDBJ whole genome shotgun (WGS) entry which is preliminary data.</text>
</comment>
<feature type="transmembrane region" description="Helical" evidence="9">
    <location>
        <begin position="148"/>
        <end position="166"/>
    </location>
</feature>
<reference evidence="11" key="2">
    <citation type="journal article" date="2021" name="PeerJ">
        <title>Extensive microbial diversity within the chicken gut microbiome revealed by metagenomics and culture.</title>
        <authorList>
            <person name="Gilroy R."/>
            <person name="Ravi A."/>
            <person name="Getino M."/>
            <person name="Pursley I."/>
            <person name="Horton D.L."/>
            <person name="Alikhan N.F."/>
            <person name="Baker D."/>
            <person name="Gharbi K."/>
            <person name="Hall N."/>
            <person name="Watson M."/>
            <person name="Adriaenssens E.M."/>
            <person name="Foster-Nyarko E."/>
            <person name="Jarju S."/>
            <person name="Secka A."/>
            <person name="Antonio M."/>
            <person name="Oren A."/>
            <person name="Chaudhuri R.R."/>
            <person name="La Ragione R."/>
            <person name="Hildebrand F."/>
            <person name="Pallen M.J."/>
        </authorList>
    </citation>
    <scope>NUCLEOTIDE SEQUENCE</scope>
    <source>
        <strain evidence="11">G3-3990</strain>
    </source>
</reference>
<dbReference type="InterPro" id="IPR012160">
    <property type="entry name" value="LtaS-like"/>
</dbReference>
<feature type="binding site" evidence="8">
    <location>
        <position position="498"/>
    </location>
    <ligand>
        <name>Mn(2+)</name>
        <dbReference type="ChEBI" id="CHEBI:29035"/>
    </ligand>
</feature>
<feature type="transmembrane region" description="Helical" evidence="9">
    <location>
        <begin position="21"/>
        <end position="43"/>
    </location>
</feature>
<feature type="binding site" evidence="7">
    <location>
        <position position="444"/>
    </location>
    <ligand>
        <name>substrate</name>
    </ligand>
</feature>
<evidence type="ECO:0000256" key="6">
    <source>
        <dbReference type="PIRSR" id="PIRSR005091-1"/>
    </source>
</evidence>
<dbReference type="Gene3D" id="3.40.720.10">
    <property type="entry name" value="Alkaline Phosphatase, subunit A"/>
    <property type="match status" value="1"/>
</dbReference>
<dbReference type="PANTHER" id="PTHR47371:SF3">
    <property type="entry name" value="PHOSPHOGLYCEROL TRANSFERASE I"/>
    <property type="match status" value="1"/>
</dbReference>
<keyword evidence="7" id="KW-0479">Metal-binding</keyword>
<dbReference type="GO" id="GO:0005886">
    <property type="term" value="C:plasma membrane"/>
    <property type="evidence" value="ECO:0007669"/>
    <property type="project" value="UniProtKB-SubCell"/>
</dbReference>
<dbReference type="Proteomes" id="UP000823641">
    <property type="component" value="Unassembled WGS sequence"/>
</dbReference>
<evidence type="ECO:0000256" key="5">
    <source>
        <dbReference type="ARBA" id="ARBA00023136"/>
    </source>
</evidence>
<dbReference type="InterPro" id="IPR017850">
    <property type="entry name" value="Alkaline_phosphatase_core_sf"/>
</dbReference>
<comment type="subcellular location">
    <subcellularLocation>
        <location evidence="1">Cell membrane</location>
        <topology evidence="1">Multi-pass membrane protein</topology>
    </subcellularLocation>
</comment>
<evidence type="ECO:0000256" key="8">
    <source>
        <dbReference type="PIRSR" id="PIRSR005091-3"/>
    </source>
</evidence>
<gene>
    <name evidence="11" type="ORF">IAA73_03655</name>
</gene>
<keyword evidence="7" id="KW-0464">Manganese</keyword>
<dbReference type="SUPFAM" id="SSF53649">
    <property type="entry name" value="Alkaline phosphatase-like"/>
    <property type="match status" value="1"/>
</dbReference>
<organism evidence="11 12">
    <name type="scientific">Candidatus Gallipaludibacter merdavium</name>
    <dbReference type="NCBI Taxonomy" id="2840839"/>
    <lineage>
        <taxon>Bacteria</taxon>
        <taxon>Pseudomonadati</taxon>
        <taxon>Bacteroidota</taxon>
        <taxon>Bacteroidia</taxon>
        <taxon>Bacteroidales</taxon>
        <taxon>Candidatus Gallipaludibacter</taxon>
    </lineage>
</organism>
<dbReference type="EMBL" id="JADIMG010000035">
    <property type="protein sequence ID" value="MBO8459412.1"/>
    <property type="molecule type" value="Genomic_DNA"/>
</dbReference>
<dbReference type="Gene3D" id="3.30.1120.80">
    <property type="match status" value="1"/>
</dbReference>
<evidence type="ECO:0000259" key="10">
    <source>
        <dbReference type="Pfam" id="PF00884"/>
    </source>
</evidence>
<feature type="transmembrane region" description="Helical" evidence="9">
    <location>
        <begin position="178"/>
        <end position="203"/>
    </location>
</feature>
<evidence type="ECO:0000256" key="7">
    <source>
        <dbReference type="PIRSR" id="PIRSR005091-2"/>
    </source>
</evidence>
<dbReference type="GO" id="GO:0046872">
    <property type="term" value="F:metal ion binding"/>
    <property type="evidence" value="ECO:0007669"/>
    <property type="project" value="UniProtKB-KW"/>
</dbReference>
<feature type="binding site" evidence="8">
    <location>
        <position position="283"/>
    </location>
    <ligand>
        <name>Mn(2+)</name>
        <dbReference type="ChEBI" id="CHEBI:29035"/>
    </ligand>
</feature>
<keyword evidence="3 9" id="KW-0812">Transmembrane</keyword>
<proteinExistence type="predicted"/>
<evidence type="ECO:0000256" key="2">
    <source>
        <dbReference type="ARBA" id="ARBA00022475"/>
    </source>
</evidence>
<feature type="transmembrane region" description="Helical" evidence="9">
    <location>
        <begin position="88"/>
        <end position="107"/>
    </location>
</feature>
<dbReference type="CDD" id="cd16015">
    <property type="entry name" value="LTA_synthase"/>
    <property type="match status" value="1"/>
</dbReference>
<evidence type="ECO:0000256" key="4">
    <source>
        <dbReference type="ARBA" id="ARBA00022989"/>
    </source>
</evidence>
<feature type="domain" description="Sulfatase N-terminal" evidence="10">
    <location>
        <begin position="276"/>
        <end position="551"/>
    </location>
</feature>
<evidence type="ECO:0000256" key="9">
    <source>
        <dbReference type="SAM" id="Phobius"/>
    </source>
</evidence>